<reference evidence="1 2" key="1">
    <citation type="journal article" date="2016" name="Nat. Commun.">
        <title>Extremotolerant tardigrade genome and improved radiotolerance of human cultured cells by tardigrade-unique protein.</title>
        <authorList>
            <person name="Hashimoto T."/>
            <person name="Horikawa D.D."/>
            <person name="Saito Y."/>
            <person name="Kuwahara H."/>
            <person name="Kozuka-Hata H."/>
            <person name="Shin-I T."/>
            <person name="Minakuchi Y."/>
            <person name="Ohishi K."/>
            <person name="Motoyama A."/>
            <person name="Aizu T."/>
            <person name="Enomoto A."/>
            <person name="Kondo K."/>
            <person name="Tanaka S."/>
            <person name="Hara Y."/>
            <person name="Koshikawa S."/>
            <person name="Sagara H."/>
            <person name="Miura T."/>
            <person name="Yokobori S."/>
            <person name="Miyagawa K."/>
            <person name="Suzuki Y."/>
            <person name="Kubo T."/>
            <person name="Oyama M."/>
            <person name="Kohara Y."/>
            <person name="Fujiyama A."/>
            <person name="Arakawa K."/>
            <person name="Katayama T."/>
            <person name="Toyoda A."/>
            <person name="Kunieda T."/>
        </authorList>
    </citation>
    <scope>NUCLEOTIDE SEQUENCE [LARGE SCALE GENOMIC DNA]</scope>
    <source>
        <strain evidence="1 2">YOKOZUNA-1</strain>
    </source>
</reference>
<accession>A0A1D1V933</accession>
<organism evidence="1 2">
    <name type="scientific">Ramazzottius varieornatus</name>
    <name type="common">Water bear</name>
    <name type="synonym">Tardigrade</name>
    <dbReference type="NCBI Taxonomy" id="947166"/>
    <lineage>
        <taxon>Eukaryota</taxon>
        <taxon>Metazoa</taxon>
        <taxon>Ecdysozoa</taxon>
        <taxon>Tardigrada</taxon>
        <taxon>Eutardigrada</taxon>
        <taxon>Parachela</taxon>
        <taxon>Hypsibioidea</taxon>
        <taxon>Ramazzottiidae</taxon>
        <taxon>Ramazzottius</taxon>
    </lineage>
</organism>
<sequence>MVKLELDPREHAVFGMRLYEPNYYGIKWSVQVPVSHLEMNPSLLNPKDRDAEKATYKWMKATLNVKKLIWPYPDEQLQWLLDTVDGLGGTALESLKRTEEQWHETPVATTGALFLTATKPCI</sequence>
<gene>
    <name evidence="1" type="primary">RvY_08617-1</name>
    <name evidence="1" type="synonym">RvY_08617.1</name>
    <name evidence="1" type="ORF">RvY_08617</name>
</gene>
<comment type="caution">
    <text evidence="1">The sequence shown here is derived from an EMBL/GenBank/DDBJ whole genome shotgun (WGS) entry which is preliminary data.</text>
</comment>
<name>A0A1D1V933_RAMVA</name>
<dbReference type="Proteomes" id="UP000186922">
    <property type="component" value="Unassembled WGS sequence"/>
</dbReference>
<dbReference type="EMBL" id="BDGG01000004">
    <property type="protein sequence ID" value="GAU97295.1"/>
    <property type="molecule type" value="Genomic_DNA"/>
</dbReference>
<evidence type="ECO:0000313" key="2">
    <source>
        <dbReference type="Proteomes" id="UP000186922"/>
    </source>
</evidence>
<keyword evidence="2" id="KW-1185">Reference proteome</keyword>
<evidence type="ECO:0000313" key="1">
    <source>
        <dbReference type="EMBL" id="GAU97295.1"/>
    </source>
</evidence>
<protein>
    <submittedName>
        <fullName evidence="1">Uncharacterized protein</fullName>
    </submittedName>
</protein>
<dbReference type="AlphaFoldDB" id="A0A1D1V933"/>
<proteinExistence type="predicted"/>